<dbReference type="RefSeq" id="WP_134050527.1">
    <property type="nucleotide sequence ID" value="NZ_PECB01000002.1"/>
</dbReference>
<evidence type="ECO:0000313" key="3">
    <source>
        <dbReference type="Proteomes" id="UP000295165"/>
    </source>
</evidence>
<reference evidence="2 3" key="1">
    <citation type="journal article" date="2019" name="Sci. Rep.">
        <title>Extended insight into the Mycobacterium chelonae-abscessus complex through whole genome sequencing of Mycobacterium salmoniphilum outbreak and Mycobacterium salmoniphilum-like strains.</title>
        <authorList>
            <person name="Behra P.R.K."/>
            <person name="Das S."/>
            <person name="Pettersson B.M.F."/>
            <person name="Shirreff L."/>
            <person name="DuCote T."/>
            <person name="Jacobsson K.G."/>
            <person name="Ennis D.G."/>
            <person name="Kirsebom L.A."/>
        </authorList>
    </citation>
    <scope>NUCLEOTIDE SEQUENCE [LARGE SCALE GENOMIC DNA]</scope>
    <source>
        <strain evidence="2 3">CCUG 63697</strain>
    </source>
</reference>
<proteinExistence type="inferred from homology"/>
<dbReference type="Pfam" id="PF06013">
    <property type="entry name" value="WXG100"/>
    <property type="match status" value="1"/>
</dbReference>
<gene>
    <name evidence="2" type="ORF">CCUG63697_03748</name>
</gene>
<accession>A0A4R8QZE9</accession>
<sequence length="97" mass="10645">MVGEQVQVNLSRLDQLIGELASFDKEIEQQITTLESRVATLHARWEGEAAAKHVEAQAEWTKGAQMLSAGIKGLHGASTEAHRSFQETIAANRARFS</sequence>
<dbReference type="InterPro" id="IPR036689">
    <property type="entry name" value="ESAT-6-like_sf"/>
</dbReference>
<organism evidence="2 3">
    <name type="scientific">Mycobacteroides franklinii</name>
    <dbReference type="NCBI Taxonomy" id="948102"/>
    <lineage>
        <taxon>Bacteria</taxon>
        <taxon>Bacillati</taxon>
        <taxon>Actinomycetota</taxon>
        <taxon>Actinomycetes</taxon>
        <taxon>Mycobacteriales</taxon>
        <taxon>Mycobacteriaceae</taxon>
        <taxon>Mycobacteroides</taxon>
    </lineage>
</organism>
<protein>
    <recommendedName>
        <fullName evidence="1">ESAT-6-like protein</fullName>
    </recommendedName>
</protein>
<comment type="similarity">
    <text evidence="1">Belongs to the WXG100 family.</text>
</comment>
<dbReference type="EMBL" id="PECC01000028">
    <property type="protein sequence ID" value="TDZ49212.1"/>
    <property type="molecule type" value="Genomic_DNA"/>
</dbReference>
<evidence type="ECO:0000256" key="1">
    <source>
        <dbReference type="RuleBase" id="RU362001"/>
    </source>
</evidence>
<dbReference type="Gene3D" id="1.10.287.1060">
    <property type="entry name" value="ESAT-6-like"/>
    <property type="match status" value="1"/>
</dbReference>
<keyword evidence="3" id="KW-1185">Reference proteome</keyword>
<evidence type="ECO:0000313" key="2">
    <source>
        <dbReference type="EMBL" id="TDZ49212.1"/>
    </source>
</evidence>
<dbReference type="AlphaFoldDB" id="A0A4R8QZE9"/>
<dbReference type="NCBIfam" id="TIGR03930">
    <property type="entry name" value="WXG100_ESAT6"/>
    <property type="match status" value="1"/>
</dbReference>
<dbReference type="InterPro" id="IPR010310">
    <property type="entry name" value="T7SS_ESAT-6-like"/>
</dbReference>
<dbReference type="SUPFAM" id="SSF140453">
    <property type="entry name" value="EsxAB dimer-like"/>
    <property type="match status" value="1"/>
</dbReference>
<comment type="caution">
    <text evidence="2">The sequence shown here is derived from an EMBL/GenBank/DDBJ whole genome shotgun (WGS) entry which is preliminary data.</text>
</comment>
<name>A0A4R8QZE9_9MYCO</name>
<dbReference type="Proteomes" id="UP000295165">
    <property type="component" value="Unassembled WGS sequence"/>
</dbReference>